<keyword evidence="2" id="KW-1185">Reference proteome</keyword>
<dbReference type="AlphaFoldDB" id="A0A1E3IGB4"/>
<sequence>MSIPTTMKAWTQTESNSLSITEIPVPKPQANQILVKVAYAAQNPTDWKHTSSHSLPGVINGCDFSGTVVGLGTHLASPLKVGDKVAGCVHGGWSKEEGSYAEYAIVESDLCFVVPDSLKLEEAATFGVGWTTAAQTIVQHQGKAFPPADTKVSGHPWYIIYGASTSVGLFAISLAKILGYRVLGVCSSHSFDLVKSYGADAVIDYHHHEKAIEDALEITDGGVEYALDTISEGDSFKLVINMMGKKAKQLNATLPIPEEAKKINPNLKGEFTIMYTLFGKTFNWTPRDSNKTPILASKEDREFGAEIFKKTPELIVKYGLKPNPIEIKGGFGDVLEGLDDLKNGRVSGKKLVIKIA</sequence>
<dbReference type="SUPFAM" id="SSF51735">
    <property type="entry name" value="NAD(P)-binding Rossmann-fold domains"/>
    <property type="match status" value="1"/>
</dbReference>
<dbReference type="Gene3D" id="3.90.180.10">
    <property type="entry name" value="Medium-chain alcohol dehydrogenases, catalytic domain"/>
    <property type="match status" value="1"/>
</dbReference>
<organism evidence="1 2">
    <name type="scientific">Cryptococcus depauperatus CBS 7841</name>
    <dbReference type="NCBI Taxonomy" id="1295531"/>
    <lineage>
        <taxon>Eukaryota</taxon>
        <taxon>Fungi</taxon>
        <taxon>Dikarya</taxon>
        <taxon>Basidiomycota</taxon>
        <taxon>Agaricomycotina</taxon>
        <taxon>Tremellomycetes</taxon>
        <taxon>Tremellales</taxon>
        <taxon>Cryptococcaceae</taxon>
        <taxon>Cryptococcus</taxon>
    </lineage>
</organism>
<dbReference type="GO" id="GO:0016651">
    <property type="term" value="F:oxidoreductase activity, acting on NAD(P)H"/>
    <property type="evidence" value="ECO:0007669"/>
    <property type="project" value="InterPro"/>
</dbReference>
<reference evidence="1" key="2">
    <citation type="journal article" date="2022" name="Elife">
        <title>Obligate sexual reproduction of a homothallic fungus closely related to the Cryptococcus pathogenic species complex.</title>
        <authorList>
            <person name="Passer A.R."/>
            <person name="Clancey S.A."/>
            <person name="Shea T."/>
            <person name="David-Palma M."/>
            <person name="Averette A.F."/>
            <person name="Boekhout T."/>
            <person name="Porcel B.M."/>
            <person name="Nowrousian M."/>
            <person name="Cuomo C.A."/>
            <person name="Sun S."/>
            <person name="Heitman J."/>
            <person name="Coelho M.A."/>
        </authorList>
    </citation>
    <scope>NUCLEOTIDE SEQUENCE</scope>
    <source>
        <strain evidence="1">CBS 7841</strain>
    </source>
</reference>
<gene>
    <name evidence="1" type="ORF">L203_104467</name>
</gene>
<dbReference type="SMART" id="SM00829">
    <property type="entry name" value="PKS_ER"/>
    <property type="match status" value="1"/>
</dbReference>
<reference evidence="1" key="1">
    <citation type="submission" date="2016-06" db="EMBL/GenBank/DDBJ databases">
        <authorList>
            <person name="Cuomo C."/>
            <person name="Litvintseva A."/>
            <person name="Heitman J."/>
            <person name="Chen Y."/>
            <person name="Sun S."/>
            <person name="Springer D."/>
            <person name="Dromer F."/>
            <person name="Young S."/>
            <person name="Zeng Q."/>
            <person name="Chapman S."/>
            <person name="Gujja S."/>
            <person name="Saif S."/>
            <person name="Birren B."/>
        </authorList>
    </citation>
    <scope>NUCLEOTIDE SEQUENCE</scope>
    <source>
        <strain evidence="1">CBS 7841</strain>
    </source>
</reference>
<dbReference type="Pfam" id="PF00107">
    <property type="entry name" value="ADH_zinc_N"/>
    <property type="match status" value="1"/>
</dbReference>
<dbReference type="InterPro" id="IPR013149">
    <property type="entry name" value="ADH-like_C"/>
</dbReference>
<dbReference type="KEGG" id="cdep:91088677"/>
<dbReference type="OrthoDB" id="10257049at2759"/>
<dbReference type="EMBL" id="CP143788">
    <property type="protein sequence ID" value="WVN89249.1"/>
    <property type="molecule type" value="Genomic_DNA"/>
</dbReference>
<dbReference type="PANTHER" id="PTHR45348">
    <property type="entry name" value="HYPOTHETICAL OXIDOREDUCTASE (EUROFUNG)"/>
    <property type="match status" value="1"/>
</dbReference>
<name>A0A1E3IGB4_9TREE</name>
<dbReference type="CDD" id="cd08249">
    <property type="entry name" value="enoyl_reductase_like"/>
    <property type="match status" value="1"/>
</dbReference>
<dbReference type="InterPro" id="IPR011032">
    <property type="entry name" value="GroES-like_sf"/>
</dbReference>
<dbReference type="Proteomes" id="UP000094043">
    <property type="component" value="Chromosome 5"/>
</dbReference>
<evidence type="ECO:0000313" key="1">
    <source>
        <dbReference type="EMBL" id="WVN89249.1"/>
    </source>
</evidence>
<accession>A0A1E3IGB4</accession>
<dbReference type="RefSeq" id="XP_066069949.1">
    <property type="nucleotide sequence ID" value="XM_066213852.1"/>
</dbReference>
<reference evidence="1" key="3">
    <citation type="submission" date="2024-01" db="EMBL/GenBank/DDBJ databases">
        <authorList>
            <person name="Coelho M.A."/>
            <person name="David-Palma M."/>
            <person name="Shea T."/>
            <person name="Sun S."/>
            <person name="Cuomo C.A."/>
            <person name="Heitman J."/>
        </authorList>
    </citation>
    <scope>NUCLEOTIDE SEQUENCE</scope>
    <source>
        <strain evidence="1">CBS 7841</strain>
    </source>
</reference>
<dbReference type="InterPro" id="IPR047122">
    <property type="entry name" value="Trans-enoyl_RdTase-like"/>
</dbReference>
<protein>
    <submittedName>
        <fullName evidence="1">Uncharacterized protein</fullName>
    </submittedName>
</protein>
<dbReference type="GeneID" id="91088677"/>
<dbReference type="InterPro" id="IPR013154">
    <property type="entry name" value="ADH-like_N"/>
</dbReference>
<proteinExistence type="predicted"/>
<dbReference type="VEuPathDB" id="FungiDB:L203_03407"/>
<dbReference type="InterPro" id="IPR020843">
    <property type="entry name" value="ER"/>
</dbReference>
<dbReference type="InterPro" id="IPR036291">
    <property type="entry name" value="NAD(P)-bd_dom_sf"/>
</dbReference>
<dbReference type="SUPFAM" id="SSF50129">
    <property type="entry name" value="GroES-like"/>
    <property type="match status" value="1"/>
</dbReference>
<dbReference type="Gene3D" id="3.40.50.720">
    <property type="entry name" value="NAD(P)-binding Rossmann-like Domain"/>
    <property type="match status" value="1"/>
</dbReference>
<dbReference type="PANTHER" id="PTHR45348:SF7">
    <property type="entry name" value="ZINC BINDING OXIDOREDUCTASE, PUTATIVE-RELATED"/>
    <property type="match status" value="1"/>
</dbReference>
<evidence type="ECO:0000313" key="2">
    <source>
        <dbReference type="Proteomes" id="UP000094043"/>
    </source>
</evidence>
<dbReference type="Pfam" id="PF08240">
    <property type="entry name" value="ADH_N"/>
    <property type="match status" value="1"/>
</dbReference>